<dbReference type="PANTHER" id="PTHR30576:SF4">
    <property type="entry name" value="UNDECAPRENYL-PHOSPHATE GALACTOSE PHOSPHOTRANSFERASE"/>
    <property type="match status" value="1"/>
</dbReference>
<comment type="similarity">
    <text evidence="2">Belongs to the bacterial sugar transferase family.</text>
</comment>
<accession>A0A6L8VLK6</accession>
<evidence type="ECO:0000256" key="3">
    <source>
        <dbReference type="ARBA" id="ARBA00022475"/>
    </source>
</evidence>
<reference evidence="11 12" key="1">
    <citation type="submission" date="2020-01" db="EMBL/GenBank/DDBJ databases">
        <title>Frigidibacter albus SP32T (=CGMCC 1.13995T).</title>
        <authorList>
            <person name="Liao X."/>
        </authorList>
    </citation>
    <scope>NUCLEOTIDE SEQUENCE [LARGE SCALE GENOMIC DNA]</scope>
    <source>
        <strain evidence="11 12">SP32</strain>
    </source>
</reference>
<dbReference type="EMBL" id="WWNR01000020">
    <property type="protein sequence ID" value="MZQ91238.1"/>
    <property type="molecule type" value="Genomic_DNA"/>
</dbReference>
<gene>
    <name evidence="11" type="ORF">GS660_19295</name>
</gene>
<feature type="domain" description="Bacterial sugar transferase" evidence="10">
    <location>
        <begin position="29"/>
        <end position="221"/>
    </location>
</feature>
<comment type="subcellular location">
    <subcellularLocation>
        <location evidence="1">Cell membrane</location>
    </subcellularLocation>
</comment>
<sequence>MKHVVISDRFDHIDAVGSTAGRRYLGAPKRLFDIFLALLILPVVAPILAILWVLTRLDGGPGFFGQERVGKDGRRFTCWKLRTMVVDAERVLADLCASDPKVAEEWHVNQKLAKDPRITGVGRFLRKSSLDELPQILNILWGDMSFVGPRPFTVGQEHLYVAAGGTAYFHLRPGVTGFWQIEGRGTTRFVDRVRFDEDYYAKASLGCDLLLIGKTFGVVLKGTGH</sequence>
<protein>
    <submittedName>
        <fullName evidence="11">Sugar transferase</fullName>
    </submittedName>
</protein>
<dbReference type="Pfam" id="PF02397">
    <property type="entry name" value="Bac_transf"/>
    <property type="match status" value="1"/>
</dbReference>
<evidence type="ECO:0000256" key="1">
    <source>
        <dbReference type="ARBA" id="ARBA00004236"/>
    </source>
</evidence>
<keyword evidence="12" id="KW-1185">Reference proteome</keyword>
<evidence type="ECO:0000256" key="8">
    <source>
        <dbReference type="ARBA" id="ARBA00023169"/>
    </source>
</evidence>
<evidence type="ECO:0000256" key="2">
    <source>
        <dbReference type="ARBA" id="ARBA00006464"/>
    </source>
</evidence>
<dbReference type="Proteomes" id="UP000477083">
    <property type="component" value="Unassembled WGS sequence"/>
</dbReference>
<proteinExistence type="inferred from homology"/>
<dbReference type="RefSeq" id="WP_161348620.1">
    <property type="nucleotide sequence ID" value="NZ_BMGW01000019.1"/>
</dbReference>
<keyword evidence="7 9" id="KW-0472">Membrane</keyword>
<comment type="caution">
    <text evidence="11">The sequence shown here is derived from an EMBL/GenBank/DDBJ whole genome shotgun (WGS) entry which is preliminary data.</text>
</comment>
<dbReference type="GO" id="GO:0000271">
    <property type="term" value="P:polysaccharide biosynthetic process"/>
    <property type="evidence" value="ECO:0007669"/>
    <property type="project" value="UniProtKB-KW"/>
</dbReference>
<organism evidence="11 12">
    <name type="scientific">Frigidibacter albus</name>
    <dbReference type="NCBI Taxonomy" id="1465486"/>
    <lineage>
        <taxon>Bacteria</taxon>
        <taxon>Pseudomonadati</taxon>
        <taxon>Pseudomonadota</taxon>
        <taxon>Alphaproteobacteria</taxon>
        <taxon>Rhodobacterales</taxon>
        <taxon>Paracoccaceae</taxon>
        <taxon>Frigidibacter</taxon>
    </lineage>
</organism>
<evidence type="ECO:0000313" key="12">
    <source>
        <dbReference type="Proteomes" id="UP000477083"/>
    </source>
</evidence>
<evidence type="ECO:0000256" key="5">
    <source>
        <dbReference type="ARBA" id="ARBA00022692"/>
    </source>
</evidence>
<name>A0A6L8VLK6_9RHOB</name>
<evidence type="ECO:0000313" key="11">
    <source>
        <dbReference type="EMBL" id="MZQ91238.1"/>
    </source>
</evidence>
<dbReference type="AlphaFoldDB" id="A0A6L8VLK6"/>
<keyword evidence="8" id="KW-0270">Exopolysaccharide synthesis</keyword>
<dbReference type="OrthoDB" id="9808602at2"/>
<dbReference type="GO" id="GO:0016780">
    <property type="term" value="F:phosphotransferase activity, for other substituted phosphate groups"/>
    <property type="evidence" value="ECO:0007669"/>
    <property type="project" value="TreeGrafter"/>
</dbReference>
<evidence type="ECO:0000256" key="4">
    <source>
        <dbReference type="ARBA" id="ARBA00022679"/>
    </source>
</evidence>
<dbReference type="GO" id="GO:0005886">
    <property type="term" value="C:plasma membrane"/>
    <property type="evidence" value="ECO:0007669"/>
    <property type="project" value="UniProtKB-SubCell"/>
</dbReference>
<dbReference type="InterPro" id="IPR003362">
    <property type="entry name" value="Bact_transf"/>
</dbReference>
<keyword evidence="5 9" id="KW-0812">Transmembrane</keyword>
<feature type="transmembrane region" description="Helical" evidence="9">
    <location>
        <begin position="31"/>
        <end position="54"/>
    </location>
</feature>
<keyword evidence="3" id="KW-1003">Cell membrane</keyword>
<evidence type="ECO:0000259" key="10">
    <source>
        <dbReference type="Pfam" id="PF02397"/>
    </source>
</evidence>
<evidence type="ECO:0000256" key="9">
    <source>
        <dbReference type="SAM" id="Phobius"/>
    </source>
</evidence>
<evidence type="ECO:0000256" key="7">
    <source>
        <dbReference type="ARBA" id="ARBA00023136"/>
    </source>
</evidence>
<keyword evidence="6 9" id="KW-1133">Transmembrane helix</keyword>
<evidence type="ECO:0000256" key="6">
    <source>
        <dbReference type="ARBA" id="ARBA00022989"/>
    </source>
</evidence>
<keyword evidence="4 11" id="KW-0808">Transferase</keyword>
<dbReference type="PANTHER" id="PTHR30576">
    <property type="entry name" value="COLANIC BIOSYNTHESIS UDP-GLUCOSE LIPID CARRIER TRANSFERASE"/>
    <property type="match status" value="1"/>
</dbReference>